<gene>
    <name evidence="3" type="ORF">DR999_PMT21159</name>
</gene>
<organism evidence="3 4">
    <name type="scientific">Platysternon megacephalum</name>
    <name type="common">big-headed turtle</name>
    <dbReference type="NCBI Taxonomy" id="55544"/>
    <lineage>
        <taxon>Eukaryota</taxon>
        <taxon>Metazoa</taxon>
        <taxon>Chordata</taxon>
        <taxon>Craniata</taxon>
        <taxon>Vertebrata</taxon>
        <taxon>Euteleostomi</taxon>
        <taxon>Archelosauria</taxon>
        <taxon>Testudinata</taxon>
        <taxon>Testudines</taxon>
        <taxon>Cryptodira</taxon>
        <taxon>Durocryptodira</taxon>
        <taxon>Testudinoidea</taxon>
        <taxon>Platysternidae</taxon>
        <taxon>Platysternon</taxon>
    </lineage>
</organism>
<accession>A0A4D9DHQ3</accession>
<sequence>MGSEEDDVDELDDDDNVEYNEEEEEGDGDDVAEEEDDMWSEEDEDTDLWDDPVEDDMWEDEVGDELFFEEDDYDEEMKLQGHLDPLKKKLDAVLKQKSSEEEKITELKNKMKLEIKEFESDFELLHQFLIGEQVLLLHQLEERYEALLARQSSNISQLEEQGATLGRLIAEAEDKSRQDGLQLLKDIKDTFIRCESVKFQEPETVPVDVGKKYRNYFLQDVVMRKMEKVFRKVPQGLLQNHQAPGLLQNHHACS</sequence>
<keyword evidence="1" id="KW-0175">Coiled coil</keyword>
<proteinExistence type="predicted"/>
<comment type="caution">
    <text evidence="3">The sequence shown here is derived from an EMBL/GenBank/DDBJ whole genome shotgun (WGS) entry which is preliminary data.</text>
</comment>
<dbReference type="AlphaFoldDB" id="A0A4D9DHQ3"/>
<name>A0A4D9DHQ3_9SAUR</name>
<dbReference type="EMBL" id="QXTE01000542">
    <property type="protein sequence ID" value="TFJ97025.1"/>
    <property type="molecule type" value="Genomic_DNA"/>
</dbReference>
<feature type="coiled-coil region" evidence="1">
    <location>
        <begin position="90"/>
        <end position="117"/>
    </location>
</feature>
<reference evidence="3 4" key="1">
    <citation type="submission" date="2019-04" db="EMBL/GenBank/DDBJ databases">
        <title>Draft genome of the big-headed turtle Platysternon megacephalum.</title>
        <authorList>
            <person name="Gong S."/>
        </authorList>
    </citation>
    <scope>NUCLEOTIDE SEQUENCE [LARGE SCALE GENOMIC DNA]</scope>
    <source>
        <strain evidence="3">DO16091913</strain>
        <tissue evidence="3">Muscle</tissue>
    </source>
</reference>
<dbReference type="PANTHER" id="PTHR24103">
    <property type="entry name" value="E3 UBIQUITIN-PROTEIN LIGASE TRIM"/>
    <property type="match status" value="1"/>
</dbReference>
<protein>
    <submittedName>
        <fullName evidence="3">E3 ubiquitin-protein ligase TRIM41</fullName>
    </submittedName>
</protein>
<feature type="coiled-coil region" evidence="1">
    <location>
        <begin position="141"/>
        <end position="175"/>
    </location>
</feature>
<dbReference type="STRING" id="55544.A0A4D9DHQ3"/>
<evidence type="ECO:0000256" key="2">
    <source>
        <dbReference type="SAM" id="MobiDB-lite"/>
    </source>
</evidence>
<dbReference type="OrthoDB" id="1630758at2759"/>
<feature type="region of interest" description="Disordered" evidence="2">
    <location>
        <begin position="1"/>
        <end position="52"/>
    </location>
</feature>
<dbReference type="InterPro" id="IPR050143">
    <property type="entry name" value="TRIM/RBCC"/>
</dbReference>
<reference evidence="3 4" key="2">
    <citation type="submission" date="2019-04" db="EMBL/GenBank/DDBJ databases">
        <title>The genome sequence of big-headed turtle.</title>
        <authorList>
            <person name="Gong S."/>
        </authorList>
    </citation>
    <scope>NUCLEOTIDE SEQUENCE [LARGE SCALE GENOMIC DNA]</scope>
    <source>
        <strain evidence="3">DO16091913</strain>
        <tissue evidence="3">Muscle</tissue>
    </source>
</reference>
<evidence type="ECO:0000313" key="4">
    <source>
        <dbReference type="Proteomes" id="UP000297703"/>
    </source>
</evidence>
<dbReference type="Proteomes" id="UP000297703">
    <property type="component" value="Unassembled WGS sequence"/>
</dbReference>
<evidence type="ECO:0000256" key="1">
    <source>
        <dbReference type="SAM" id="Coils"/>
    </source>
</evidence>
<evidence type="ECO:0000313" key="3">
    <source>
        <dbReference type="EMBL" id="TFJ97025.1"/>
    </source>
</evidence>
<keyword evidence="4" id="KW-1185">Reference proteome</keyword>